<dbReference type="GO" id="GO:0016747">
    <property type="term" value="F:acyltransferase activity, transferring groups other than amino-acyl groups"/>
    <property type="evidence" value="ECO:0007669"/>
    <property type="project" value="InterPro"/>
</dbReference>
<dbReference type="PANTHER" id="PTHR37312">
    <property type="entry name" value="MEMBRANE-BOUND ACYLTRANSFERASE YKRP-RELATED"/>
    <property type="match status" value="1"/>
</dbReference>
<dbReference type="PANTHER" id="PTHR37312:SF1">
    <property type="entry name" value="MEMBRANE-BOUND ACYLTRANSFERASE YKRP-RELATED"/>
    <property type="match status" value="1"/>
</dbReference>
<feature type="transmembrane region" description="Helical" evidence="1">
    <location>
        <begin position="233"/>
        <end position="253"/>
    </location>
</feature>
<evidence type="ECO:0000259" key="2">
    <source>
        <dbReference type="Pfam" id="PF01757"/>
    </source>
</evidence>
<proteinExistence type="predicted"/>
<dbReference type="InterPro" id="IPR052734">
    <property type="entry name" value="Nod_factor_acetyltransferase"/>
</dbReference>
<evidence type="ECO:0000313" key="3">
    <source>
        <dbReference type="EMBL" id="RSU13728.1"/>
    </source>
</evidence>
<sequence>MSDKQAARDPYFDNAKLILIFLVIFGHLIQPFVATHGVLEDVYYFIYTFHMPAFVLISGYFSKHYARKGYYRELVKKLLFPYICFQIIYSLFNVLINLDSRVHLSLFNPKWSLWFLLSMFFWQLLLLVFGNIQPVLGLFLAFSFGMLAGYADGIDSFLSLSRTIVFFPFFLLGFYATPAQFQRVRQRRMIFYGLAIFLLLGNIIRRLEQANKYWFFGSQPYDHFLENPEVGGVVRLLVYTMSLCAIFAFFTFVPRKRYVFTKWGQNTLYTYLLHGFVVKGLRSKDVASLPFNSWTFLIVILLSVVLTAGLSSVNWAKLFRTCWQTVRKVTRKSG</sequence>
<accession>A0A430B085</accession>
<dbReference type="Proteomes" id="UP000286773">
    <property type="component" value="Unassembled WGS sequence"/>
</dbReference>
<keyword evidence="1" id="KW-0812">Transmembrane</keyword>
<dbReference type="RefSeq" id="WP_126811965.1">
    <property type="nucleotide sequence ID" value="NZ_NGKC01000002.1"/>
</dbReference>
<feature type="transmembrane region" description="Helical" evidence="1">
    <location>
        <begin position="135"/>
        <end position="151"/>
    </location>
</feature>
<feature type="transmembrane region" description="Helical" evidence="1">
    <location>
        <begin position="12"/>
        <end position="30"/>
    </location>
</feature>
<evidence type="ECO:0000313" key="4">
    <source>
        <dbReference type="Proteomes" id="UP000286773"/>
    </source>
</evidence>
<name>A0A430B085_9ENTE</name>
<keyword evidence="1" id="KW-1133">Transmembrane helix</keyword>
<feature type="domain" description="Acyltransferase 3" evidence="2">
    <location>
        <begin position="10"/>
        <end position="307"/>
    </location>
</feature>
<dbReference type="Pfam" id="PF01757">
    <property type="entry name" value="Acyl_transf_3"/>
    <property type="match status" value="1"/>
</dbReference>
<dbReference type="EMBL" id="NGKC01000002">
    <property type="protein sequence ID" value="RSU13728.1"/>
    <property type="molecule type" value="Genomic_DNA"/>
</dbReference>
<feature type="transmembrane region" description="Helical" evidence="1">
    <location>
        <begin position="189"/>
        <end position="207"/>
    </location>
</feature>
<dbReference type="OrthoDB" id="6623990at2"/>
<feature type="transmembrane region" description="Helical" evidence="1">
    <location>
        <begin position="157"/>
        <end position="177"/>
    </location>
</feature>
<comment type="caution">
    <text evidence="3">The sequence shown here is derived from an EMBL/GenBank/DDBJ whole genome shotgun (WGS) entry which is preliminary data.</text>
</comment>
<feature type="transmembrane region" description="Helical" evidence="1">
    <location>
        <begin position="74"/>
        <end position="96"/>
    </location>
</feature>
<organism evidence="3 4">
    <name type="scientific">Vagococcus acidifermentans</name>
    <dbReference type="NCBI Taxonomy" id="564710"/>
    <lineage>
        <taxon>Bacteria</taxon>
        <taxon>Bacillati</taxon>
        <taxon>Bacillota</taxon>
        <taxon>Bacilli</taxon>
        <taxon>Lactobacillales</taxon>
        <taxon>Enterococcaceae</taxon>
        <taxon>Vagococcus</taxon>
    </lineage>
</organism>
<reference evidence="3 4" key="1">
    <citation type="submission" date="2017-05" db="EMBL/GenBank/DDBJ databases">
        <title>Vagococcus spp. assemblies.</title>
        <authorList>
            <person name="Gulvik C.A."/>
        </authorList>
    </citation>
    <scope>NUCLEOTIDE SEQUENCE [LARGE SCALE GENOMIC DNA]</scope>
    <source>
        <strain evidence="3 4">LMG 24798</strain>
    </source>
</reference>
<keyword evidence="1" id="KW-0472">Membrane</keyword>
<feature type="transmembrane region" description="Helical" evidence="1">
    <location>
        <begin position="289"/>
        <end position="310"/>
    </location>
</feature>
<protein>
    <recommendedName>
        <fullName evidence="2">Acyltransferase 3 domain-containing protein</fullName>
    </recommendedName>
</protein>
<dbReference type="InterPro" id="IPR002656">
    <property type="entry name" value="Acyl_transf_3_dom"/>
</dbReference>
<gene>
    <name evidence="3" type="ORF">CBF27_02175</name>
</gene>
<keyword evidence="4" id="KW-1185">Reference proteome</keyword>
<feature type="transmembrane region" description="Helical" evidence="1">
    <location>
        <begin position="42"/>
        <end position="62"/>
    </location>
</feature>
<feature type="transmembrane region" description="Helical" evidence="1">
    <location>
        <begin position="111"/>
        <end position="128"/>
    </location>
</feature>
<dbReference type="AlphaFoldDB" id="A0A430B085"/>
<evidence type="ECO:0000256" key="1">
    <source>
        <dbReference type="SAM" id="Phobius"/>
    </source>
</evidence>